<sequence>MNMLYSLPLLVGVSEGGGASGGAASMAPTLITFGLVFAIFYFLIIRPQSKRQKKTQDMLKSLKKGDRVQTIGGIRGTIFSMKEESVVLKVDDHCKIQFARSAIAQVLDKSNESSSNDVALNEK</sequence>
<dbReference type="EMBL" id="FTMS01000014">
    <property type="protein sequence ID" value="SIQ74840.1"/>
    <property type="molecule type" value="Genomic_DNA"/>
</dbReference>
<dbReference type="InterPro" id="IPR003849">
    <property type="entry name" value="Preprotein_translocase_YajC"/>
</dbReference>
<evidence type="ECO:0000313" key="12">
    <source>
        <dbReference type="EMBL" id="SIQ74840.1"/>
    </source>
</evidence>
<evidence type="ECO:0000256" key="6">
    <source>
        <dbReference type="ARBA" id="ARBA00022692"/>
    </source>
</evidence>
<dbReference type="NCBIfam" id="TIGR00739">
    <property type="entry name" value="yajC"/>
    <property type="match status" value="1"/>
</dbReference>
<comment type="similarity">
    <text evidence="2">Belongs to the YajC family.</text>
</comment>
<dbReference type="GO" id="GO:0005886">
    <property type="term" value="C:plasma membrane"/>
    <property type="evidence" value="ECO:0007669"/>
    <property type="project" value="UniProtKB-SubCell"/>
</dbReference>
<protein>
    <recommendedName>
        <fullName evidence="3">Sec translocon accessory complex subunit YajC</fullName>
    </recommendedName>
</protein>
<dbReference type="SMART" id="SM01323">
    <property type="entry name" value="YajC"/>
    <property type="match status" value="1"/>
</dbReference>
<name>A0A1N6VAC4_9SPIO</name>
<reference evidence="12 13" key="1">
    <citation type="submission" date="2017-01" db="EMBL/GenBank/DDBJ databases">
        <authorList>
            <person name="Mah S.A."/>
            <person name="Swanson W.J."/>
            <person name="Moy G.W."/>
            <person name="Vacquier V.D."/>
        </authorList>
    </citation>
    <scope>NUCLEOTIDE SEQUENCE [LARGE SCALE GENOMIC DNA]</scope>
    <source>
        <strain evidence="12 13">ASpG1</strain>
    </source>
</reference>
<dbReference type="PANTHER" id="PTHR33909:SF1">
    <property type="entry name" value="SEC TRANSLOCON ACCESSORY COMPLEX SUBUNIT YAJC"/>
    <property type="match status" value="1"/>
</dbReference>
<keyword evidence="7" id="KW-0653">Protein transport</keyword>
<evidence type="ECO:0000256" key="1">
    <source>
        <dbReference type="ARBA" id="ARBA00004162"/>
    </source>
</evidence>
<dbReference type="Proteomes" id="UP000186400">
    <property type="component" value="Unassembled WGS sequence"/>
</dbReference>
<keyword evidence="10 11" id="KW-0472">Membrane</keyword>
<dbReference type="PANTHER" id="PTHR33909">
    <property type="entry name" value="SEC TRANSLOCON ACCESSORY COMPLEX SUBUNIT YAJC"/>
    <property type="match status" value="1"/>
</dbReference>
<keyword evidence="9" id="KW-0811">Translocation</keyword>
<dbReference type="GO" id="GO:0015031">
    <property type="term" value="P:protein transport"/>
    <property type="evidence" value="ECO:0007669"/>
    <property type="project" value="UniProtKB-KW"/>
</dbReference>
<feature type="transmembrane region" description="Helical" evidence="11">
    <location>
        <begin position="26"/>
        <end position="44"/>
    </location>
</feature>
<dbReference type="Pfam" id="PF02699">
    <property type="entry name" value="YajC"/>
    <property type="match status" value="1"/>
</dbReference>
<keyword evidence="13" id="KW-1185">Reference proteome</keyword>
<evidence type="ECO:0000256" key="5">
    <source>
        <dbReference type="ARBA" id="ARBA00022475"/>
    </source>
</evidence>
<dbReference type="AlphaFoldDB" id="A0A1N6VAC4"/>
<keyword evidence="5" id="KW-1003">Cell membrane</keyword>
<evidence type="ECO:0000256" key="2">
    <source>
        <dbReference type="ARBA" id="ARBA00006742"/>
    </source>
</evidence>
<dbReference type="PRINTS" id="PR01853">
    <property type="entry name" value="YAJCTRNLCASE"/>
</dbReference>
<evidence type="ECO:0000256" key="11">
    <source>
        <dbReference type="SAM" id="Phobius"/>
    </source>
</evidence>
<comment type="subcellular location">
    <subcellularLocation>
        <location evidence="1">Cell membrane</location>
        <topology evidence="1">Single-pass membrane protein</topology>
    </subcellularLocation>
</comment>
<evidence type="ECO:0000256" key="4">
    <source>
        <dbReference type="ARBA" id="ARBA00022448"/>
    </source>
</evidence>
<evidence type="ECO:0000313" key="13">
    <source>
        <dbReference type="Proteomes" id="UP000186400"/>
    </source>
</evidence>
<evidence type="ECO:0000256" key="10">
    <source>
        <dbReference type="ARBA" id="ARBA00023136"/>
    </source>
</evidence>
<evidence type="ECO:0000256" key="7">
    <source>
        <dbReference type="ARBA" id="ARBA00022927"/>
    </source>
</evidence>
<gene>
    <name evidence="12" type="ORF">SAMN05920897_11441</name>
</gene>
<keyword evidence="6 11" id="KW-0812">Transmembrane</keyword>
<evidence type="ECO:0000256" key="8">
    <source>
        <dbReference type="ARBA" id="ARBA00022989"/>
    </source>
</evidence>
<evidence type="ECO:0000256" key="3">
    <source>
        <dbReference type="ARBA" id="ARBA00014962"/>
    </source>
</evidence>
<dbReference type="RefSeq" id="WP_076489345.1">
    <property type="nucleotide sequence ID" value="NZ_FTMS01000014.1"/>
</dbReference>
<dbReference type="OrthoDB" id="9800132at2"/>
<evidence type="ECO:0000256" key="9">
    <source>
        <dbReference type="ARBA" id="ARBA00023010"/>
    </source>
</evidence>
<dbReference type="STRING" id="159291.SAMN05920897_11441"/>
<proteinExistence type="inferred from homology"/>
<organism evidence="12 13">
    <name type="scientific">Alkalispirochaeta americana</name>
    <dbReference type="NCBI Taxonomy" id="159291"/>
    <lineage>
        <taxon>Bacteria</taxon>
        <taxon>Pseudomonadati</taxon>
        <taxon>Spirochaetota</taxon>
        <taxon>Spirochaetia</taxon>
        <taxon>Spirochaetales</taxon>
        <taxon>Spirochaetaceae</taxon>
        <taxon>Alkalispirochaeta</taxon>
    </lineage>
</organism>
<keyword evidence="8 11" id="KW-1133">Transmembrane helix</keyword>
<accession>A0A1N6VAC4</accession>
<keyword evidence="4" id="KW-0813">Transport</keyword>